<dbReference type="Proteomes" id="UP000828390">
    <property type="component" value="Unassembled WGS sequence"/>
</dbReference>
<proteinExistence type="predicted"/>
<dbReference type="AlphaFoldDB" id="A0A9D4M7H8"/>
<gene>
    <name evidence="1" type="ORF">DPMN_034805</name>
</gene>
<reference evidence="1" key="1">
    <citation type="journal article" date="2019" name="bioRxiv">
        <title>The Genome of the Zebra Mussel, Dreissena polymorpha: A Resource for Invasive Species Research.</title>
        <authorList>
            <person name="McCartney M.A."/>
            <person name="Auch B."/>
            <person name="Kono T."/>
            <person name="Mallez S."/>
            <person name="Zhang Y."/>
            <person name="Obille A."/>
            <person name="Becker A."/>
            <person name="Abrahante J.E."/>
            <person name="Garbe J."/>
            <person name="Badalamenti J.P."/>
            <person name="Herman A."/>
            <person name="Mangelson H."/>
            <person name="Liachko I."/>
            <person name="Sullivan S."/>
            <person name="Sone E.D."/>
            <person name="Koren S."/>
            <person name="Silverstein K.A.T."/>
            <person name="Beckman K.B."/>
            <person name="Gohl D.M."/>
        </authorList>
    </citation>
    <scope>NUCLEOTIDE SEQUENCE</scope>
    <source>
        <strain evidence="1">Duluth1</strain>
        <tissue evidence="1">Whole animal</tissue>
    </source>
</reference>
<protein>
    <submittedName>
        <fullName evidence="1">Uncharacterized protein</fullName>
    </submittedName>
</protein>
<dbReference type="EMBL" id="JAIWYP010000002">
    <property type="protein sequence ID" value="KAH3871598.1"/>
    <property type="molecule type" value="Genomic_DNA"/>
</dbReference>
<reference evidence="1" key="2">
    <citation type="submission" date="2020-11" db="EMBL/GenBank/DDBJ databases">
        <authorList>
            <person name="McCartney M.A."/>
            <person name="Auch B."/>
            <person name="Kono T."/>
            <person name="Mallez S."/>
            <person name="Becker A."/>
            <person name="Gohl D.M."/>
            <person name="Silverstein K.A.T."/>
            <person name="Koren S."/>
            <person name="Bechman K.B."/>
            <person name="Herman A."/>
            <person name="Abrahante J.E."/>
            <person name="Garbe J."/>
        </authorList>
    </citation>
    <scope>NUCLEOTIDE SEQUENCE</scope>
    <source>
        <strain evidence="1">Duluth1</strain>
        <tissue evidence="1">Whole animal</tissue>
    </source>
</reference>
<comment type="caution">
    <text evidence="1">The sequence shown here is derived from an EMBL/GenBank/DDBJ whole genome shotgun (WGS) entry which is preliminary data.</text>
</comment>
<name>A0A9D4M7H8_DREPO</name>
<evidence type="ECO:0000313" key="1">
    <source>
        <dbReference type="EMBL" id="KAH3871598.1"/>
    </source>
</evidence>
<accession>A0A9D4M7H8</accession>
<sequence length="108" mass="12880">MTTVRQYDGDNAIVRWRQCDETMAKVRFDYRIVAIVLSHCRHRIVARRIVVIVLSRSRNRTMTLLPAYCRTVGIVLSHCRHGTIAFWHSRPLDFNVKPRWILRYSVQR</sequence>
<organism evidence="1 2">
    <name type="scientific">Dreissena polymorpha</name>
    <name type="common">Zebra mussel</name>
    <name type="synonym">Mytilus polymorpha</name>
    <dbReference type="NCBI Taxonomy" id="45954"/>
    <lineage>
        <taxon>Eukaryota</taxon>
        <taxon>Metazoa</taxon>
        <taxon>Spiralia</taxon>
        <taxon>Lophotrochozoa</taxon>
        <taxon>Mollusca</taxon>
        <taxon>Bivalvia</taxon>
        <taxon>Autobranchia</taxon>
        <taxon>Heteroconchia</taxon>
        <taxon>Euheterodonta</taxon>
        <taxon>Imparidentia</taxon>
        <taxon>Neoheterodontei</taxon>
        <taxon>Myida</taxon>
        <taxon>Dreissenoidea</taxon>
        <taxon>Dreissenidae</taxon>
        <taxon>Dreissena</taxon>
    </lineage>
</organism>
<evidence type="ECO:0000313" key="2">
    <source>
        <dbReference type="Proteomes" id="UP000828390"/>
    </source>
</evidence>
<keyword evidence="2" id="KW-1185">Reference proteome</keyword>